<dbReference type="InterPro" id="IPR002372">
    <property type="entry name" value="PQQ_rpt_dom"/>
</dbReference>
<evidence type="ECO:0000256" key="7">
    <source>
        <dbReference type="PIRSR" id="PIRSR617512-3"/>
    </source>
</evidence>
<feature type="domain" description="Pyrrolo-quinoline quinone repeat" evidence="10">
    <location>
        <begin position="113"/>
        <end position="419"/>
    </location>
</feature>
<evidence type="ECO:0000256" key="9">
    <source>
        <dbReference type="SAM" id="Phobius"/>
    </source>
</evidence>
<evidence type="ECO:0000256" key="1">
    <source>
        <dbReference type="ARBA" id="ARBA00008156"/>
    </source>
</evidence>
<reference evidence="11" key="2">
    <citation type="submission" date="2021-08" db="EMBL/GenBank/DDBJ databases">
        <authorList>
            <person name="Tani A."/>
            <person name="Ola A."/>
            <person name="Ogura Y."/>
            <person name="Katsura K."/>
            <person name="Hayashi T."/>
        </authorList>
    </citation>
    <scope>NUCLEOTIDE SEQUENCE</scope>
    <source>
        <strain evidence="11">JCM 32048</strain>
    </source>
</reference>
<feature type="binding site" evidence="7">
    <location>
        <position position="373"/>
    </location>
    <ligand>
        <name>Ca(2+)</name>
        <dbReference type="ChEBI" id="CHEBI:29108"/>
    </ligand>
</feature>
<feature type="domain" description="Pyrrolo-quinoline quinone repeat" evidence="10">
    <location>
        <begin position="554"/>
        <end position="610"/>
    </location>
</feature>
<keyword evidence="7" id="KW-0106">Calcium</keyword>
<dbReference type="InterPro" id="IPR011047">
    <property type="entry name" value="Quinoprotein_ADH-like_sf"/>
</dbReference>
<keyword evidence="2 7" id="KW-0479">Metal-binding</keyword>
<evidence type="ECO:0000256" key="6">
    <source>
        <dbReference type="PIRSR" id="PIRSR617512-2"/>
    </source>
</evidence>
<comment type="caution">
    <text evidence="11">The sequence shown here is derived from an EMBL/GenBank/DDBJ whole genome shotgun (WGS) entry which is preliminary data.</text>
</comment>
<dbReference type="Pfam" id="PF01011">
    <property type="entry name" value="PQQ"/>
    <property type="match status" value="2"/>
</dbReference>
<dbReference type="Gene3D" id="2.140.10.10">
    <property type="entry name" value="Quinoprotein alcohol dehydrogenase-like superfamily"/>
    <property type="match status" value="1"/>
</dbReference>
<evidence type="ECO:0000256" key="4">
    <source>
        <dbReference type="ARBA" id="ARBA00023002"/>
    </source>
</evidence>
<keyword evidence="9" id="KW-1133">Transmembrane helix</keyword>
<dbReference type="GO" id="GO:0016614">
    <property type="term" value="F:oxidoreductase activity, acting on CH-OH group of donors"/>
    <property type="evidence" value="ECO:0007669"/>
    <property type="project" value="InterPro"/>
</dbReference>
<keyword evidence="9" id="KW-0472">Membrane</keyword>
<feature type="region of interest" description="Disordered" evidence="8">
    <location>
        <begin position="22"/>
        <end position="50"/>
    </location>
</feature>
<dbReference type="GO" id="GO:0016020">
    <property type="term" value="C:membrane"/>
    <property type="evidence" value="ECO:0007669"/>
    <property type="project" value="InterPro"/>
</dbReference>
<feature type="binding site" evidence="6">
    <location>
        <position position="247"/>
    </location>
    <ligand>
        <name>pyrroloquinoline quinone</name>
        <dbReference type="ChEBI" id="CHEBI:58442"/>
    </ligand>
</feature>
<dbReference type="SUPFAM" id="SSF50998">
    <property type="entry name" value="Quinoprotein alcohol dehydrogenase-like"/>
    <property type="match status" value="1"/>
</dbReference>
<dbReference type="AlphaFoldDB" id="A0AA37H9V6"/>
<dbReference type="InterPro" id="IPR018391">
    <property type="entry name" value="PQQ_b-propeller_rpt"/>
</dbReference>
<comment type="cofactor">
    <cofactor evidence="6">
        <name>pyrroloquinoline quinone</name>
        <dbReference type="ChEBI" id="CHEBI:58442"/>
    </cofactor>
    <text evidence="6">Binds 1 PQQ group per subunit.</text>
</comment>
<feature type="transmembrane region" description="Helical" evidence="9">
    <location>
        <begin position="66"/>
        <end position="85"/>
    </location>
</feature>
<dbReference type="SMART" id="SM00564">
    <property type="entry name" value="PQQ"/>
    <property type="match status" value="5"/>
</dbReference>
<feature type="binding site" evidence="7">
    <location>
        <position position="265"/>
    </location>
    <ligand>
        <name>Ca(2+)</name>
        <dbReference type="ChEBI" id="CHEBI:29108"/>
    </ligand>
</feature>
<reference evidence="11" key="1">
    <citation type="journal article" date="2016" name="Front. Microbiol.">
        <title>Genome Sequence of the Piezophilic, Mesophilic Sulfate-Reducing Bacterium Desulfovibrio indicus J2T.</title>
        <authorList>
            <person name="Cao J."/>
            <person name="Maignien L."/>
            <person name="Shao Z."/>
            <person name="Alain K."/>
            <person name="Jebbar M."/>
        </authorList>
    </citation>
    <scope>NUCLEOTIDE SEQUENCE</scope>
    <source>
        <strain evidence="11">JCM 32048</strain>
    </source>
</reference>
<keyword evidence="12" id="KW-1185">Reference proteome</keyword>
<evidence type="ECO:0000259" key="10">
    <source>
        <dbReference type="Pfam" id="PF01011"/>
    </source>
</evidence>
<evidence type="ECO:0000256" key="3">
    <source>
        <dbReference type="ARBA" id="ARBA00022891"/>
    </source>
</evidence>
<protein>
    <submittedName>
        <fullName evidence="11">Quinohemoprotein alcohol dehydrogenase ADH-IIG</fullName>
    </submittedName>
</protein>
<sequence>MRQRCRAALKEYGSAAALLMEGNRDPRSNDADPDNEHIRVPGNAGPARAGPLVEESSMSRLVRARGWLAAVAPGAVALALSAASAQAGQADNKQVDYKPVTDQRLANPEPENWLQYRGNYQSWGYSPLDQITAKNVTKLVPAWSLSTGVSEGHQAPPIVNNGVMFVTTPQAQVMAINARTGEILWRYQKELPPELSQLHPTNRGVGLYGDSVYMTTTDSCVVALGATTGKVKWEKCVAPWQDGYYMTLSPLVAKGKVVVGVSGGEYGVRGFITALDAETGNEAWKTYTVAGPGDPAADTWKGDTWKTGGGSVWIQGSYDPAANLAYFGTGNGGPWTPDSRPGDNLYTSSVVALDLDSGKIKGHHQYHWNDAWDWDEVSAPVLIDIERDGKKIPAAIHAGRNGYLWTLERSKDGPLSFVDGKPFVYQNVFSSLDPKTGRPSYDQSKIPGINRRAAFCPGLWGGKDWPPEAYNPKTGLFYIPSNDNLCSELAGAQAGTRKPGELYIGIPIDEVLNSLRLREGVDKSKPFAIGAIQAWDPKTGKRVWQHDFPDSANWGPLLTTGSGLIFAGGTSDRKFRALDGTTGKVLWETRLNSGVTGVPSSYMVDGIQYVAVQAGWGVDAERMLTGINALIPEERRVSVLPQGGVIWVFRVMGEEAAAK</sequence>
<comment type="similarity">
    <text evidence="1">Belongs to the bacterial PQQ dehydrogenase family.</text>
</comment>
<dbReference type="EMBL" id="BPQJ01000005">
    <property type="protein sequence ID" value="GJD61425.1"/>
    <property type="molecule type" value="Genomic_DNA"/>
</dbReference>
<keyword evidence="4" id="KW-0560">Oxidoreductase</keyword>
<evidence type="ECO:0000256" key="5">
    <source>
        <dbReference type="PIRSR" id="PIRSR617512-1"/>
    </source>
</evidence>
<name>A0AA37H9V6_9HYPH</name>
<comment type="cofactor">
    <cofactor evidence="7">
        <name>Ca(2+)</name>
        <dbReference type="ChEBI" id="CHEBI:29108"/>
    </cofactor>
    <text evidence="7">Binds 1 Ca(2+) ion per subunit.</text>
</comment>
<dbReference type="PANTHER" id="PTHR32303:SF20">
    <property type="entry name" value="QUINOPROTEIN ETHANOL DEHYDROGENASE"/>
    <property type="match status" value="1"/>
</dbReference>
<keyword evidence="9" id="KW-0812">Transmembrane</keyword>
<dbReference type="GO" id="GO:0005509">
    <property type="term" value="F:calcium ion binding"/>
    <property type="evidence" value="ECO:0007669"/>
    <property type="project" value="InterPro"/>
</dbReference>
<feature type="binding site" evidence="7">
    <location>
        <position position="331"/>
    </location>
    <ligand>
        <name>Ca(2+)</name>
        <dbReference type="ChEBI" id="CHEBI:29108"/>
    </ligand>
</feature>
<accession>A0AA37H9V6</accession>
<keyword evidence="3 6" id="KW-0634">PQQ</keyword>
<feature type="binding site" evidence="6">
    <location>
        <position position="203"/>
    </location>
    <ligand>
        <name>pyrroloquinoline quinone</name>
        <dbReference type="ChEBI" id="CHEBI:58442"/>
    </ligand>
</feature>
<dbReference type="NCBIfam" id="TIGR03075">
    <property type="entry name" value="PQQ_enz_alc_DH"/>
    <property type="match status" value="1"/>
</dbReference>
<feature type="active site" description="Proton acceptor" evidence="5">
    <location>
        <position position="373"/>
    </location>
</feature>
<dbReference type="Proteomes" id="UP001055286">
    <property type="component" value="Unassembled WGS sequence"/>
</dbReference>
<evidence type="ECO:0000256" key="8">
    <source>
        <dbReference type="SAM" id="MobiDB-lite"/>
    </source>
</evidence>
<gene>
    <name evidence="11" type="primary">qgdA_1</name>
    <name evidence="11" type="ORF">MPEAHAMD_1567</name>
</gene>
<organism evidence="11 12">
    <name type="scientific">Methylobacterium frigidaeris</name>
    <dbReference type="NCBI Taxonomy" id="2038277"/>
    <lineage>
        <taxon>Bacteria</taxon>
        <taxon>Pseudomonadati</taxon>
        <taxon>Pseudomonadota</taxon>
        <taxon>Alphaproteobacteria</taxon>
        <taxon>Hyphomicrobiales</taxon>
        <taxon>Methylobacteriaceae</taxon>
        <taxon>Methylobacterium</taxon>
    </lineage>
</organism>
<evidence type="ECO:0000256" key="2">
    <source>
        <dbReference type="ARBA" id="ARBA00022723"/>
    </source>
</evidence>
<dbReference type="InterPro" id="IPR017512">
    <property type="entry name" value="PQQ_MeOH/EtOH_DH"/>
</dbReference>
<proteinExistence type="inferred from homology"/>
<evidence type="ECO:0000313" key="12">
    <source>
        <dbReference type="Proteomes" id="UP001055286"/>
    </source>
</evidence>
<dbReference type="PANTHER" id="PTHR32303">
    <property type="entry name" value="QUINOPROTEIN ALCOHOL DEHYDROGENASE (CYTOCHROME C)"/>
    <property type="match status" value="1"/>
</dbReference>
<evidence type="ECO:0000313" key="11">
    <source>
        <dbReference type="EMBL" id="GJD61425.1"/>
    </source>
</evidence>
<feature type="compositionally biased region" description="Basic and acidic residues" evidence="8">
    <location>
        <begin position="22"/>
        <end position="39"/>
    </location>
</feature>